<accession>A0A2Z6QQV0</accession>
<dbReference type="Proteomes" id="UP000247702">
    <property type="component" value="Unassembled WGS sequence"/>
</dbReference>
<keyword evidence="4" id="KW-1185">Reference proteome</keyword>
<comment type="caution">
    <text evidence="2">The sequence shown here is derived from an EMBL/GenBank/DDBJ whole genome shotgun (WGS) entry which is preliminary data.</text>
</comment>
<evidence type="ECO:0000259" key="1">
    <source>
        <dbReference type="PROSITE" id="PS50097"/>
    </source>
</evidence>
<dbReference type="SUPFAM" id="SSF54695">
    <property type="entry name" value="POZ domain"/>
    <property type="match status" value="1"/>
</dbReference>
<evidence type="ECO:0000313" key="2">
    <source>
        <dbReference type="EMBL" id="GBB92450.1"/>
    </source>
</evidence>
<proteinExistence type="predicted"/>
<organism evidence="2 4">
    <name type="scientific">Rhizophagus clarus</name>
    <dbReference type="NCBI Taxonomy" id="94130"/>
    <lineage>
        <taxon>Eukaryota</taxon>
        <taxon>Fungi</taxon>
        <taxon>Fungi incertae sedis</taxon>
        <taxon>Mucoromycota</taxon>
        <taxon>Glomeromycotina</taxon>
        <taxon>Glomeromycetes</taxon>
        <taxon>Glomerales</taxon>
        <taxon>Glomeraceae</taxon>
        <taxon>Rhizophagus</taxon>
    </lineage>
</organism>
<dbReference type="PANTHER" id="PTHR24410">
    <property type="entry name" value="HL07962P-RELATED"/>
    <property type="match status" value="1"/>
</dbReference>
<name>A0A2Z6QQV0_9GLOM</name>
<dbReference type="Pfam" id="PF00651">
    <property type="entry name" value="BTB"/>
    <property type="match status" value="1"/>
</dbReference>
<dbReference type="Gene3D" id="3.30.710.10">
    <property type="entry name" value="Potassium Channel Kv1.1, Chain A"/>
    <property type="match status" value="1"/>
</dbReference>
<dbReference type="SMART" id="SM00225">
    <property type="entry name" value="BTB"/>
    <property type="match status" value="1"/>
</dbReference>
<reference evidence="2 4" key="1">
    <citation type="submission" date="2017-11" db="EMBL/GenBank/DDBJ databases">
        <title>The genome of Rhizophagus clarus HR1 reveals common genetic basis of auxotrophy among arbuscular mycorrhizal fungi.</title>
        <authorList>
            <person name="Kobayashi Y."/>
        </authorList>
    </citation>
    <scope>NUCLEOTIDE SEQUENCE [LARGE SCALE GENOMIC DNA]</scope>
    <source>
        <strain evidence="2 4">HR1</strain>
    </source>
</reference>
<dbReference type="OrthoDB" id="6359816at2759"/>
<reference evidence="3" key="2">
    <citation type="submission" date="2019-10" db="EMBL/GenBank/DDBJ databases">
        <title>Conservation and host-specific expression of non-tandemly repeated heterogenous ribosome RNA gene in arbuscular mycorrhizal fungi.</title>
        <authorList>
            <person name="Maeda T."/>
            <person name="Kobayashi Y."/>
            <person name="Nakagawa T."/>
            <person name="Ezawa T."/>
            <person name="Yamaguchi K."/>
            <person name="Bino T."/>
            <person name="Nishimoto Y."/>
            <person name="Shigenobu S."/>
            <person name="Kawaguchi M."/>
        </authorList>
    </citation>
    <scope>NUCLEOTIDE SEQUENCE</scope>
    <source>
        <strain evidence="3">HR1</strain>
    </source>
</reference>
<dbReference type="PANTHER" id="PTHR24410:SF23">
    <property type="entry name" value="BTB DOMAIN-CONTAINING PROTEIN-RELATED"/>
    <property type="match status" value="1"/>
</dbReference>
<evidence type="ECO:0000313" key="3">
    <source>
        <dbReference type="EMBL" id="GES87613.1"/>
    </source>
</evidence>
<dbReference type="InterPro" id="IPR000210">
    <property type="entry name" value="BTB/POZ_dom"/>
</dbReference>
<dbReference type="InterPro" id="IPR051481">
    <property type="entry name" value="BTB-POZ/Galectin-3-binding"/>
</dbReference>
<dbReference type="InterPro" id="IPR011333">
    <property type="entry name" value="SKP1/BTB/POZ_sf"/>
</dbReference>
<sequence>MTLTFHSNLSRDLSLLLNVADDYDVIIQVGENQNTKEFHAHSIILRARSSYFKNAFSNNWIIKKDNMIMFNKPNVTPNIFEMILRYIYTGEVDLTEQSGENILDLIVVSDELLFEELYEHVQDYLIKKQSNWIYENITLVLHTVFKFENCKLKAYCLESICEDPQPLISSGTFPSLDKDILLSLLKRDDLEIKEIILWDCLIKWGIEQTPDLGSNKEEWNEENYEELKKTLNQFIPLIRFVGISRTDFFDKVNPYKAIIPSHIYEEIEKFYNENILPTLPLRTGKIKSNIIKPKLVNIISNWIDKRDAMSTRTENDPLYKFELIYHSNRVIDNKTFKEKCKGTIKSLVLIKVRNSDQIFGGYSSIGFCSIDDNLRTNELLPFYQSSDNFIFSFENNEDTQNMKIGRVLRYSDAMADYNRTAFNFGWGVFYMEDNKIFMNNHNTYETIFDKSTTYIIDEIETFIVTNQ</sequence>
<dbReference type="CDD" id="cd18186">
    <property type="entry name" value="BTB_POZ_ZBTB_KLHL-like"/>
    <property type="match status" value="1"/>
</dbReference>
<protein>
    <recommendedName>
        <fullName evidence="1">BTB domain-containing protein</fullName>
    </recommendedName>
</protein>
<dbReference type="Gene3D" id="1.25.40.420">
    <property type="match status" value="1"/>
</dbReference>
<gene>
    <name evidence="3" type="ORF">RCL2_001460600</name>
    <name evidence="2" type="ORF">RclHR1_20040003</name>
</gene>
<dbReference type="PROSITE" id="PS50097">
    <property type="entry name" value="BTB"/>
    <property type="match status" value="1"/>
</dbReference>
<dbReference type="EMBL" id="BEXD01001119">
    <property type="protein sequence ID" value="GBB92450.1"/>
    <property type="molecule type" value="Genomic_DNA"/>
</dbReference>
<evidence type="ECO:0000313" key="4">
    <source>
        <dbReference type="Proteomes" id="UP000247702"/>
    </source>
</evidence>
<dbReference type="STRING" id="94130.A0A2Z6QQV0"/>
<dbReference type="EMBL" id="BLAL01000169">
    <property type="protein sequence ID" value="GES87613.1"/>
    <property type="molecule type" value="Genomic_DNA"/>
</dbReference>
<feature type="domain" description="BTB" evidence="1">
    <location>
        <begin position="23"/>
        <end position="96"/>
    </location>
</feature>
<dbReference type="AlphaFoldDB" id="A0A2Z6QQV0"/>
<dbReference type="Proteomes" id="UP000615446">
    <property type="component" value="Unassembled WGS sequence"/>
</dbReference>